<feature type="compositionally biased region" description="Polar residues" evidence="1">
    <location>
        <begin position="155"/>
        <end position="193"/>
    </location>
</feature>
<dbReference type="OrthoDB" id="6629625at2759"/>
<feature type="domain" description="MADF" evidence="2">
    <location>
        <begin position="21"/>
        <end position="113"/>
    </location>
</feature>
<protein>
    <submittedName>
        <fullName evidence="4">Uncharacterized protein LOC117568653</fullName>
    </submittedName>
</protein>
<dbReference type="GeneID" id="117568653"/>
<organism evidence="3 4">
    <name type="scientific">Drosophila albomicans</name>
    <name type="common">Fruit fly</name>
    <dbReference type="NCBI Taxonomy" id="7291"/>
    <lineage>
        <taxon>Eukaryota</taxon>
        <taxon>Metazoa</taxon>
        <taxon>Ecdysozoa</taxon>
        <taxon>Arthropoda</taxon>
        <taxon>Hexapoda</taxon>
        <taxon>Insecta</taxon>
        <taxon>Pterygota</taxon>
        <taxon>Neoptera</taxon>
        <taxon>Endopterygota</taxon>
        <taxon>Diptera</taxon>
        <taxon>Brachycera</taxon>
        <taxon>Muscomorpha</taxon>
        <taxon>Ephydroidea</taxon>
        <taxon>Drosophilidae</taxon>
        <taxon>Drosophila</taxon>
    </lineage>
</organism>
<feature type="region of interest" description="Disordered" evidence="1">
    <location>
        <begin position="152"/>
        <end position="200"/>
    </location>
</feature>
<sequence length="262" mass="29797">MTSNRVASWRPFRFTAERHLKFVELYSREPCLWDNRPLLQTATNAAHRRLQIGINREAGRNERPMTLLGVKTKIQNLRAVYHQELRKINANPCYTSKISWFAPMHEFLGQNLDASGKNTNVVLPKPVKRLRIKLSRIKPVKIEEEIEQKLELKQSPQVPTTESARSLPSAESSDPRSTTKTASPQSPTATPHTLQGPRFPENISSLQSLGFNEFTFFGLNVGAQLINMPLSNAMIMQSKIQHMLSVERRRIEGNSSDVDMHS</sequence>
<dbReference type="PANTHER" id="PTHR21505">
    <property type="entry name" value="MADF DOMAIN-CONTAINING PROTEIN-RELATED"/>
    <property type="match status" value="1"/>
</dbReference>
<name>A0A6P8WNS2_DROAB</name>
<evidence type="ECO:0000256" key="1">
    <source>
        <dbReference type="SAM" id="MobiDB-lite"/>
    </source>
</evidence>
<proteinExistence type="predicted"/>
<keyword evidence="3" id="KW-1185">Reference proteome</keyword>
<accession>A0A6P8WNS2</accession>
<dbReference type="AlphaFoldDB" id="A0A6P8WNS2"/>
<dbReference type="InterPro" id="IPR006578">
    <property type="entry name" value="MADF-dom"/>
</dbReference>
<evidence type="ECO:0000313" key="4">
    <source>
        <dbReference type="RefSeq" id="XP_034105341.1"/>
    </source>
</evidence>
<evidence type="ECO:0000259" key="2">
    <source>
        <dbReference type="PROSITE" id="PS51029"/>
    </source>
</evidence>
<dbReference type="Pfam" id="PF10545">
    <property type="entry name" value="MADF_DNA_bdg"/>
    <property type="match status" value="1"/>
</dbReference>
<dbReference type="PROSITE" id="PS51029">
    <property type="entry name" value="MADF"/>
    <property type="match status" value="1"/>
</dbReference>
<gene>
    <name evidence="4" type="primary">LOC117568653</name>
</gene>
<dbReference type="RefSeq" id="XP_034105341.1">
    <property type="nucleotide sequence ID" value="XM_034249450.2"/>
</dbReference>
<dbReference type="Proteomes" id="UP000515160">
    <property type="component" value="Chromosome 3"/>
</dbReference>
<dbReference type="PANTHER" id="PTHR21505:SF8">
    <property type="entry name" value="DPT-YFP REPRESSOR BY OVEREXPRESSION, ISOFORM D-RELATED"/>
    <property type="match status" value="1"/>
</dbReference>
<evidence type="ECO:0000313" key="3">
    <source>
        <dbReference type="Proteomes" id="UP000515160"/>
    </source>
</evidence>
<reference evidence="4" key="1">
    <citation type="submission" date="2025-08" db="UniProtKB">
        <authorList>
            <consortium name="RefSeq"/>
        </authorList>
    </citation>
    <scope>IDENTIFICATION</scope>
    <source>
        <strain evidence="4">15112-1751.03</strain>
        <tissue evidence="4">Whole Adult</tissue>
    </source>
</reference>